<name>A0A2D2Q427_PARLV</name>
<dbReference type="RefSeq" id="WP_099799623.1">
    <property type="nucleotide sequence ID" value="NZ_CP018092.1"/>
</dbReference>
<evidence type="ECO:0000313" key="2">
    <source>
        <dbReference type="Proteomes" id="UP000231057"/>
    </source>
</evidence>
<gene>
    <name evidence="1" type="ORF">BRW62_11705</name>
</gene>
<dbReference type="KEGG" id="slw:BRW62_11705"/>
<keyword evidence="2" id="KW-1185">Reference proteome</keyword>
<dbReference type="Proteomes" id="UP000231057">
    <property type="component" value="Chromosome"/>
</dbReference>
<evidence type="ECO:0008006" key="3">
    <source>
        <dbReference type="Google" id="ProtNLM"/>
    </source>
</evidence>
<accession>A0A2D2Q427</accession>
<dbReference type="InterPro" id="IPR009711">
    <property type="entry name" value="UPF0473"/>
</dbReference>
<proteinExistence type="predicted"/>
<dbReference type="InterPro" id="IPR022203">
    <property type="entry name" value="DUF3727"/>
</dbReference>
<reference evidence="2" key="2">
    <citation type="journal article" date="2022" name="Front. Microbiol.">
        <title>Comparative Genomic Analysis Revealed Distinct Molecular Components and Organization of CO2-Concentrating Mechanism in Thermophilic Cyanobacteria.</title>
        <authorList>
            <person name="Tang J."/>
            <person name="Zhou H."/>
            <person name="Yao D."/>
            <person name="Riaz S."/>
            <person name="You D."/>
            <person name="Klepacz-Smolka A."/>
            <person name="Daroch M."/>
        </authorList>
    </citation>
    <scope>NUCLEOTIDE SEQUENCE [LARGE SCALE GENOMIC DNA]</scope>
    <source>
        <strain evidence="2">PCC 6715</strain>
    </source>
</reference>
<reference evidence="1 2" key="1">
    <citation type="submission" date="2016-11" db="EMBL/GenBank/DDBJ databases">
        <title>Complete genome sequence of thermophilic cyanobacteria strain Synechococcus sp. PCC6715.</title>
        <authorList>
            <person name="Tang J."/>
            <person name="Daroch M."/>
            <person name="Liang Y."/>
            <person name="Jiang D."/>
            <person name="Shah M."/>
        </authorList>
    </citation>
    <scope>NUCLEOTIDE SEQUENCE [LARGE SCALE GENOMIC DNA]</scope>
    <source>
        <strain evidence="1 2">PCC 6715</strain>
    </source>
</reference>
<sequence length="207" mass="24059">MGSNYQNRYNSDEQPWEEDDFDRELEQIRLYDEQGRFLNCYIEFRLTVQDEVYALLRPVDYPVEIFAVIAEADDEETLVPLDEEEIDQVFDTARAILEEQNLTLKRTALTLTVAGDLPDLDEEDILSVEVDAEDDVTIEEYQPLGSSFFSGVREYSVYTPLSPTLYVARLVPGKEPELLSPQDFQHLQPLLEEHLVSHFIETEDWDD</sequence>
<organism evidence="1 2">
    <name type="scientific">Parathermosynechococcus lividus PCC 6715</name>
    <dbReference type="NCBI Taxonomy" id="1917166"/>
    <lineage>
        <taxon>Bacteria</taxon>
        <taxon>Bacillati</taxon>
        <taxon>Cyanobacteriota</taxon>
        <taxon>Cyanophyceae</taxon>
        <taxon>Acaryochloridales</taxon>
        <taxon>Thermosynechococcaceae</taxon>
        <taxon>Parathermosynechococcus</taxon>
    </lineage>
</organism>
<dbReference type="Pfam" id="PF06949">
    <property type="entry name" value="DUF1292"/>
    <property type="match status" value="1"/>
</dbReference>
<evidence type="ECO:0000313" key="1">
    <source>
        <dbReference type="EMBL" id="ATS19284.1"/>
    </source>
</evidence>
<dbReference type="OrthoDB" id="571691at2"/>
<dbReference type="EMBL" id="CP018092">
    <property type="protein sequence ID" value="ATS19284.1"/>
    <property type="molecule type" value="Genomic_DNA"/>
</dbReference>
<dbReference type="AlphaFoldDB" id="A0A2D2Q427"/>
<dbReference type="PANTHER" id="PTHR36061">
    <property type="match status" value="1"/>
</dbReference>
<dbReference type="PANTHER" id="PTHR36061:SF3">
    <property type="entry name" value="OS04G0692200 PROTEIN"/>
    <property type="match status" value="1"/>
</dbReference>
<protein>
    <recommendedName>
        <fullName evidence="3">DUF3727 domain-containing protein</fullName>
    </recommendedName>
</protein>
<dbReference type="Pfam" id="PF12527">
    <property type="entry name" value="DUF3727"/>
    <property type="match status" value="1"/>
</dbReference>